<dbReference type="CDD" id="cd06142">
    <property type="entry name" value="RNaseD_exo"/>
    <property type="match status" value="1"/>
</dbReference>
<evidence type="ECO:0000256" key="4">
    <source>
        <dbReference type="ARBA" id="ARBA00022679"/>
    </source>
</evidence>
<evidence type="ECO:0000259" key="10">
    <source>
        <dbReference type="SMART" id="SM00474"/>
    </source>
</evidence>
<evidence type="ECO:0000256" key="3">
    <source>
        <dbReference type="ARBA" id="ARBA00020311"/>
    </source>
</evidence>
<dbReference type="Gene3D" id="3.30.420.10">
    <property type="entry name" value="Ribonuclease H-like superfamily/Ribonuclease H"/>
    <property type="match status" value="1"/>
</dbReference>
<dbReference type="AlphaFoldDB" id="A0A2H0XE21"/>
<dbReference type="PANTHER" id="PTHR10133">
    <property type="entry name" value="DNA POLYMERASE I"/>
    <property type="match status" value="1"/>
</dbReference>
<evidence type="ECO:0000313" key="12">
    <source>
        <dbReference type="EMBL" id="PIS23187.1"/>
    </source>
</evidence>
<evidence type="ECO:0000256" key="6">
    <source>
        <dbReference type="ARBA" id="ARBA00022705"/>
    </source>
</evidence>
<evidence type="ECO:0000256" key="7">
    <source>
        <dbReference type="ARBA" id="ARBA00022932"/>
    </source>
</evidence>
<dbReference type="PANTHER" id="PTHR10133:SF27">
    <property type="entry name" value="DNA POLYMERASE NU"/>
    <property type="match status" value="1"/>
</dbReference>
<dbReference type="InterPro" id="IPR002298">
    <property type="entry name" value="DNA_polymerase_A"/>
</dbReference>
<dbReference type="GO" id="GO:0003887">
    <property type="term" value="F:DNA-directed DNA polymerase activity"/>
    <property type="evidence" value="ECO:0007669"/>
    <property type="project" value="UniProtKB-KW"/>
</dbReference>
<evidence type="ECO:0000256" key="8">
    <source>
        <dbReference type="ARBA" id="ARBA00023125"/>
    </source>
</evidence>
<evidence type="ECO:0000259" key="11">
    <source>
        <dbReference type="SMART" id="SM00482"/>
    </source>
</evidence>
<evidence type="ECO:0000313" key="13">
    <source>
        <dbReference type="Proteomes" id="UP000230340"/>
    </source>
</evidence>
<proteinExistence type="inferred from homology"/>
<dbReference type="PRINTS" id="PR00868">
    <property type="entry name" value="DNAPOLI"/>
</dbReference>
<sequence length="603" mass="68084">MPESYSFNITSPSYEYITSQEKLVEAARILLGEKVIAVDTEGTSLDYYYNKLLLVQIGTPEKAYIFDAIKIKDWAPLKKIIEDPGILKIVQNGKFDYGIIKAALGIEITNIYDTMLAEQIIVNGFKQSASLGTMAKKYLEITLDKNYESYQWDKVGVSGNFQKNHLNYAALDALVLFPIFHKQWEILNKEGLVKIARLEFSVLPVVAEMELTGSHIDVAKWRGVIVDLRLKRQETAKKIQDEIRPLFSYNQMDLFGNLSDSINLNSQQQILELFNDRLGLSLPSTGVKVLSSTNHPIAKMLLEYRASEKLISAFGENLLAKINKVTGRLHPDFQQIGAATGRFSCSSPNLQQIPRGSQFRSCFVAEKGRKLVTVDYSQQELRVLAEYSEDPTLVAAYKEKKDLHTVTAAMMYGIPEERVRKDVERQASKTINFGLMYGRGASSLAAQIGVNQEEAKKLLDLYFKKFSKVKVWLDWAAKFAVENGYSTTLGGRKRYYIPADPGDPNYLKMVSDIERKGKNTPIQGSGADMIKYALIFIRDRFRKEKIDARIIHTVHDEIVCDAEASVADDALRMQKEEMLRAGELLLKKVPIDASGVVSEVWEH</sequence>
<evidence type="ECO:0000256" key="1">
    <source>
        <dbReference type="ARBA" id="ARBA00007705"/>
    </source>
</evidence>
<dbReference type="SUPFAM" id="SSF53098">
    <property type="entry name" value="Ribonuclease H-like"/>
    <property type="match status" value="1"/>
</dbReference>
<dbReference type="GO" id="GO:0006302">
    <property type="term" value="P:double-strand break repair"/>
    <property type="evidence" value="ECO:0007669"/>
    <property type="project" value="TreeGrafter"/>
</dbReference>
<dbReference type="InterPro" id="IPR002562">
    <property type="entry name" value="3'-5'_exonuclease_dom"/>
</dbReference>
<keyword evidence="8" id="KW-0238">DNA-binding</keyword>
<organism evidence="12 13">
    <name type="scientific">candidate division WWE3 bacterium CG08_land_8_20_14_0_20_40_13</name>
    <dbReference type="NCBI Taxonomy" id="1975084"/>
    <lineage>
        <taxon>Bacteria</taxon>
        <taxon>Katanobacteria</taxon>
    </lineage>
</organism>
<keyword evidence="6" id="KW-0235">DNA replication</keyword>
<comment type="catalytic activity">
    <reaction evidence="9">
        <text>DNA(n) + a 2'-deoxyribonucleoside 5'-triphosphate = DNA(n+1) + diphosphate</text>
        <dbReference type="Rhea" id="RHEA:22508"/>
        <dbReference type="Rhea" id="RHEA-COMP:17339"/>
        <dbReference type="Rhea" id="RHEA-COMP:17340"/>
        <dbReference type="ChEBI" id="CHEBI:33019"/>
        <dbReference type="ChEBI" id="CHEBI:61560"/>
        <dbReference type="ChEBI" id="CHEBI:173112"/>
        <dbReference type="EC" id="2.7.7.7"/>
    </reaction>
</comment>
<dbReference type="Gene3D" id="1.10.150.20">
    <property type="entry name" value="5' to 3' exonuclease, C-terminal subdomain"/>
    <property type="match status" value="1"/>
</dbReference>
<dbReference type="Gene3D" id="3.30.70.370">
    <property type="match status" value="1"/>
</dbReference>
<dbReference type="InterPro" id="IPR001098">
    <property type="entry name" value="DNA-dir_DNA_pol_A_palm_dom"/>
</dbReference>
<dbReference type="GO" id="GO:0008408">
    <property type="term" value="F:3'-5' exonuclease activity"/>
    <property type="evidence" value="ECO:0007669"/>
    <property type="project" value="InterPro"/>
</dbReference>
<feature type="domain" description="DNA-directed DNA polymerase family A palm" evidence="11">
    <location>
        <begin position="356"/>
        <end position="566"/>
    </location>
</feature>
<dbReference type="Proteomes" id="UP000230340">
    <property type="component" value="Unassembled WGS sequence"/>
</dbReference>
<dbReference type="InterPro" id="IPR036397">
    <property type="entry name" value="RNaseH_sf"/>
</dbReference>
<dbReference type="Pfam" id="PF01612">
    <property type="entry name" value="DNA_pol_A_exo1"/>
    <property type="match status" value="1"/>
</dbReference>
<dbReference type="InterPro" id="IPR043502">
    <property type="entry name" value="DNA/RNA_pol_sf"/>
</dbReference>
<dbReference type="Pfam" id="PF00476">
    <property type="entry name" value="DNA_pol_A"/>
    <property type="match status" value="1"/>
</dbReference>
<dbReference type="InterPro" id="IPR019760">
    <property type="entry name" value="DNA-dir_DNA_pol_A_CS"/>
</dbReference>
<keyword evidence="7" id="KW-0239">DNA-directed DNA polymerase</keyword>
<gene>
    <name evidence="12" type="ORF">COT49_01355</name>
</gene>
<dbReference type="Gene3D" id="1.20.1060.10">
    <property type="entry name" value="Taq DNA Polymerase, Chain T, domain 4"/>
    <property type="match status" value="1"/>
</dbReference>
<dbReference type="SMART" id="SM00482">
    <property type="entry name" value="POLAc"/>
    <property type="match status" value="1"/>
</dbReference>
<keyword evidence="5" id="KW-0548">Nucleotidyltransferase</keyword>
<name>A0A2H0XE21_UNCKA</name>
<comment type="similarity">
    <text evidence="1">Belongs to the DNA polymerase type-A family.</text>
</comment>
<protein>
    <recommendedName>
        <fullName evidence="3">DNA polymerase I</fullName>
        <ecNumber evidence="2">2.7.7.7</ecNumber>
    </recommendedName>
</protein>
<dbReference type="GO" id="GO:0006261">
    <property type="term" value="P:DNA-templated DNA replication"/>
    <property type="evidence" value="ECO:0007669"/>
    <property type="project" value="InterPro"/>
</dbReference>
<feature type="domain" description="3'-5' exonuclease" evidence="10">
    <location>
        <begin position="14"/>
        <end position="188"/>
    </location>
</feature>
<dbReference type="EMBL" id="PEYT01000009">
    <property type="protein sequence ID" value="PIS23187.1"/>
    <property type="molecule type" value="Genomic_DNA"/>
</dbReference>
<comment type="caution">
    <text evidence="12">The sequence shown here is derived from an EMBL/GenBank/DDBJ whole genome shotgun (WGS) entry which is preliminary data.</text>
</comment>
<accession>A0A2H0XE21</accession>
<keyword evidence="4" id="KW-0808">Transferase</keyword>
<dbReference type="SMART" id="SM00474">
    <property type="entry name" value="35EXOc"/>
    <property type="match status" value="1"/>
</dbReference>
<dbReference type="GO" id="GO:0003677">
    <property type="term" value="F:DNA binding"/>
    <property type="evidence" value="ECO:0007669"/>
    <property type="project" value="UniProtKB-KW"/>
</dbReference>
<evidence type="ECO:0000256" key="9">
    <source>
        <dbReference type="ARBA" id="ARBA00049244"/>
    </source>
</evidence>
<evidence type="ECO:0000256" key="2">
    <source>
        <dbReference type="ARBA" id="ARBA00012417"/>
    </source>
</evidence>
<dbReference type="SUPFAM" id="SSF56672">
    <property type="entry name" value="DNA/RNA polymerases"/>
    <property type="match status" value="1"/>
</dbReference>
<dbReference type="FunFam" id="1.10.150.20:FF:000002">
    <property type="entry name" value="DNA polymerase I"/>
    <property type="match status" value="1"/>
</dbReference>
<dbReference type="PROSITE" id="PS00447">
    <property type="entry name" value="DNA_POLYMERASE_A"/>
    <property type="match status" value="1"/>
</dbReference>
<dbReference type="InterPro" id="IPR012337">
    <property type="entry name" value="RNaseH-like_sf"/>
</dbReference>
<evidence type="ECO:0000256" key="5">
    <source>
        <dbReference type="ARBA" id="ARBA00022695"/>
    </source>
</evidence>
<dbReference type="EC" id="2.7.7.7" evidence="2"/>
<reference evidence="13" key="1">
    <citation type="submission" date="2017-09" db="EMBL/GenBank/DDBJ databases">
        <title>Depth-based differentiation of microbial function through sediment-hosted aquifers and enrichment of novel symbionts in the deep terrestrial subsurface.</title>
        <authorList>
            <person name="Probst A.J."/>
            <person name="Ladd B."/>
            <person name="Jarett J.K."/>
            <person name="Geller-Mcgrath D.E."/>
            <person name="Sieber C.M.K."/>
            <person name="Emerson J.B."/>
            <person name="Anantharaman K."/>
            <person name="Thomas B.C."/>
            <person name="Malmstrom R."/>
            <person name="Stieglmeier M."/>
            <person name="Klingl A."/>
            <person name="Woyke T."/>
            <person name="Ryan C.M."/>
            <person name="Banfield J.F."/>
        </authorList>
    </citation>
    <scope>NUCLEOTIDE SEQUENCE [LARGE SCALE GENOMIC DNA]</scope>
</reference>